<dbReference type="KEGG" id="vg:22647563"/>
<keyword evidence="2" id="KW-1185">Reference proteome</keyword>
<organism evidence="1 2">
    <name type="scientific">Psittacine adenovirus 3</name>
    <dbReference type="NCBI Taxonomy" id="1580497"/>
    <lineage>
        <taxon>Viruses</taxon>
        <taxon>Varidnaviria</taxon>
        <taxon>Bamfordvirae</taxon>
        <taxon>Preplasmiviricota</taxon>
        <taxon>Polisuviricotina</taxon>
        <taxon>Pharingeaviricetes</taxon>
        <taxon>Rowavirales</taxon>
        <taxon>Adenoviridae</taxon>
        <taxon>Barthadenovirus</taxon>
        <taxon>Barthadenovirus amazonae</taxon>
        <taxon>Psittacine atadenovirus A</taxon>
    </lineage>
</organism>
<accession>A0A0A7JTT9</accession>
<dbReference type="Proteomes" id="UP000118842">
    <property type="component" value="Segment"/>
</dbReference>
<reference evidence="1 2" key="1">
    <citation type="journal article" date="2014" name="PLoS Negl. Trop. Dis.">
        <title>A novel psittacine adenovirus identified during an outbreak of avian chlamydiosis and human psittacosis: zoonosis associated with virus-bacterium coinfection in birds.</title>
        <authorList>
            <person name="To K.K.W."/>
            <person name="Tse H."/>
            <person name="Chan W.M."/>
            <person name="Lau P.I.T."/>
            <person name="Luk G."/>
            <person name="Graydon R."/>
            <person name="Choi G."/>
            <person name="Chan J.F.W."/>
            <person name="Cheng V.C.C."/>
            <person name="Chan K.H."/>
            <person name="Yuen K.Y."/>
        </authorList>
    </citation>
    <scope>NUCLEOTIDE SEQUENCE [LARGE SCALE GENOMIC DNA]</scope>
    <source>
        <strain evidence="1">HKU/Parrot19</strain>
    </source>
</reference>
<name>A0A0A7JTT9_9ADEN</name>
<evidence type="ECO:0000313" key="2">
    <source>
        <dbReference type="Proteomes" id="UP000118842"/>
    </source>
</evidence>
<evidence type="ECO:0000313" key="1">
    <source>
        <dbReference type="EMBL" id="AIZ35786.1"/>
    </source>
</evidence>
<gene>
    <name evidence="1" type="ORF">PAV19gp25</name>
</gene>
<dbReference type="EMBL" id="KJ675568">
    <property type="protein sequence ID" value="AIZ35786.1"/>
    <property type="molecule type" value="Genomic_DNA"/>
</dbReference>
<protein>
    <submittedName>
        <fullName evidence="1">Uncharacterized protein</fullName>
    </submittedName>
</protein>
<dbReference type="GeneID" id="22647563"/>
<proteinExistence type="predicted"/>
<dbReference type="RefSeq" id="YP_009112737.1">
    <property type="nucleotide sequence ID" value="NC_025962.1"/>
</dbReference>
<sequence>MGQWSGGTRALGGYIGAVLRCGKPGQAVCGSLHTGLFHGSLQPISHSRSHRRRERLLPIRVPFTNDRPLNPIKNCTMHFAECVYPVPTPQHLYSYGTMVGWHSNSWRPCCRKPGQAVCGSLHTGLL</sequence>